<protein>
    <submittedName>
        <fullName evidence="6">Glycosyl hydrolase family 28</fullName>
    </submittedName>
</protein>
<reference evidence="6 7" key="1">
    <citation type="submission" date="2018-07" db="EMBL/GenBank/DDBJ databases">
        <title>Genomic Encyclopedia of Type Strains, Phase III (KMG-III): the genomes of soil and plant-associated and newly described type strains.</title>
        <authorList>
            <person name="Whitman W."/>
        </authorList>
    </citation>
    <scope>NUCLEOTIDE SEQUENCE [LARGE SCALE GENOMIC DNA]</scope>
    <source>
        <strain evidence="6 7">CECT 7287</strain>
    </source>
</reference>
<dbReference type="InterPro" id="IPR011050">
    <property type="entry name" value="Pectin_lyase_fold/virulence"/>
</dbReference>
<name>A0A3D9IUI6_9BACL</name>
<dbReference type="GO" id="GO:0004650">
    <property type="term" value="F:polygalacturonase activity"/>
    <property type="evidence" value="ECO:0007669"/>
    <property type="project" value="InterPro"/>
</dbReference>
<evidence type="ECO:0000259" key="5">
    <source>
        <dbReference type="Pfam" id="PF12708"/>
    </source>
</evidence>
<dbReference type="InterPro" id="IPR024535">
    <property type="entry name" value="RHGA/B-epi-like_pectate_lyase"/>
</dbReference>
<dbReference type="Gene3D" id="2.160.20.10">
    <property type="entry name" value="Single-stranded right-handed beta-helix, Pectin lyase-like"/>
    <property type="match status" value="1"/>
</dbReference>
<dbReference type="EMBL" id="QRDZ01000019">
    <property type="protein sequence ID" value="RED65430.1"/>
    <property type="molecule type" value="Genomic_DNA"/>
</dbReference>
<keyword evidence="3 4" id="KW-0326">Glycosidase</keyword>
<evidence type="ECO:0000313" key="7">
    <source>
        <dbReference type="Proteomes" id="UP000256977"/>
    </source>
</evidence>
<dbReference type="InterPro" id="IPR012334">
    <property type="entry name" value="Pectin_lyas_fold"/>
</dbReference>
<dbReference type="AlphaFoldDB" id="A0A3D9IUI6"/>
<dbReference type="PANTHER" id="PTHR31339:SF9">
    <property type="entry name" value="PLASMIN AND FIBRONECTIN-BINDING PROTEIN A"/>
    <property type="match status" value="1"/>
</dbReference>
<dbReference type="SUPFAM" id="SSF51126">
    <property type="entry name" value="Pectin lyase-like"/>
    <property type="match status" value="1"/>
</dbReference>
<dbReference type="RefSeq" id="WP_181917865.1">
    <property type="nucleotide sequence ID" value="NZ_QRDZ01000019.1"/>
</dbReference>
<dbReference type="InterPro" id="IPR051801">
    <property type="entry name" value="GH28_Enzymes"/>
</dbReference>
<comment type="similarity">
    <text evidence="1 4">Belongs to the glycosyl hydrolase 28 family.</text>
</comment>
<dbReference type="Pfam" id="PF12708">
    <property type="entry name" value="Pect-lyase_RHGA_epim"/>
    <property type="match status" value="1"/>
</dbReference>
<evidence type="ECO:0000256" key="3">
    <source>
        <dbReference type="ARBA" id="ARBA00023295"/>
    </source>
</evidence>
<dbReference type="Pfam" id="PF00295">
    <property type="entry name" value="Glyco_hydro_28"/>
    <property type="match status" value="1"/>
</dbReference>
<evidence type="ECO:0000256" key="4">
    <source>
        <dbReference type="RuleBase" id="RU361169"/>
    </source>
</evidence>
<evidence type="ECO:0000256" key="1">
    <source>
        <dbReference type="ARBA" id="ARBA00008834"/>
    </source>
</evidence>
<gene>
    <name evidence="6" type="ORF">DFP98_11969</name>
</gene>
<sequence length="487" mass="53605">MNYRDIRTFGAVGDGMTKDTAAIQAAIDDCAQAGGGTVYIPPGKYVTGTLRLQDHITLWLEAGAVLQASTNREDYDFAEVYSTCKYPVVYPGLLYGSNLKNVTITGTGCIDGQDLAFWATKDTIGEGWNSTPSRYDPLEWRPMLILLEACSNIRISGIELCNSPVYSGWIIDCDRVNLQGLNILNHFYGPNSDGFHFSSCRYVHITSCHFRTGDDSIAIDSNGCQSSCHFTISDCTFDTSVNAFRIYTGLDPWIKEASYSSISDISISNCSVFNAAGVLNVTAEHGQIERISVSNMTVRMEQEGTAIFLMSNYGTIRHVHLNHWLVHSNGACTVIGLPDDCIEEVSLTHIQFEIAPKKKLYGLEIPEPIPSYAHHHFAPYGIYLRNVQTIRMDQVSLVWQDGEYDGSWSAISCKRIKRLQIRGFTGRQAGNGDQAPAIAMVDVESASVSNCTALPGTTVFLRTSGSEAGEVQLFDNDLREAREVSSI</sequence>
<keyword evidence="2 4" id="KW-0378">Hydrolase</keyword>
<dbReference type="Proteomes" id="UP000256977">
    <property type="component" value="Unassembled WGS sequence"/>
</dbReference>
<evidence type="ECO:0000313" key="6">
    <source>
        <dbReference type="EMBL" id="RED65430.1"/>
    </source>
</evidence>
<dbReference type="InterPro" id="IPR000743">
    <property type="entry name" value="Glyco_hydro_28"/>
</dbReference>
<accession>A0A3D9IUI6</accession>
<organism evidence="6 7">
    <name type="scientific">Cohnella phaseoli</name>
    <dbReference type="NCBI Taxonomy" id="456490"/>
    <lineage>
        <taxon>Bacteria</taxon>
        <taxon>Bacillati</taxon>
        <taxon>Bacillota</taxon>
        <taxon>Bacilli</taxon>
        <taxon>Bacillales</taxon>
        <taxon>Paenibacillaceae</taxon>
        <taxon>Cohnella</taxon>
    </lineage>
</organism>
<comment type="caution">
    <text evidence="6">The sequence shown here is derived from an EMBL/GenBank/DDBJ whole genome shotgun (WGS) entry which is preliminary data.</text>
</comment>
<dbReference type="PANTHER" id="PTHR31339">
    <property type="entry name" value="PECTIN LYASE-RELATED"/>
    <property type="match status" value="1"/>
</dbReference>
<evidence type="ECO:0000256" key="2">
    <source>
        <dbReference type="ARBA" id="ARBA00022801"/>
    </source>
</evidence>
<feature type="domain" description="Rhamnogalacturonase A/B/Epimerase-like pectate lyase" evidence="5">
    <location>
        <begin position="4"/>
        <end position="59"/>
    </location>
</feature>
<keyword evidence="7" id="KW-1185">Reference proteome</keyword>
<proteinExistence type="inferred from homology"/>
<dbReference type="GO" id="GO:0005975">
    <property type="term" value="P:carbohydrate metabolic process"/>
    <property type="evidence" value="ECO:0007669"/>
    <property type="project" value="InterPro"/>
</dbReference>